<evidence type="ECO:0000256" key="1">
    <source>
        <dbReference type="ARBA" id="ARBA00006484"/>
    </source>
</evidence>
<protein>
    <submittedName>
        <fullName evidence="4">SDR family oxidoreductase</fullName>
    </submittedName>
</protein>
<comment type="caution">
    <text evidence="4">The sequence shown here is derived from an EMBL/GenBank/DDBJ whole genome shotgun (WGS) entry which is preliminary data.</text>
</comment>
<comment type="similarity">
    <text evidence="1">Belongs to the short-chain dehydrogenases/reductases (SDR) family.</text>
</comment>
<proteinExistence type="inferred from homology"/>
<reference evidence="4" key="1">
    <citation type="submission" date="2022-08" db="EMBL/GenBank/DDBJ databases">
        <authorList>
            <person name="Deng Y."/>
            <person name="Han X.-F."/>
            <person name="Zhang Y.-Q."/>
        </authorList>
    </citation>
    <scope>NUCLEOTIDE SEQUENCE</scope>
    <source>
        <strain evidence="4">CPCC 205716</strain>
    </source>
</reference>
<dbReference type="PANTHER" id="PTHR43477:SF1">
    <property type="entry name" value="DIHYDROANTICAPSIN 7-DEHYDROGENASE"/>
    <property type="match status" value="1"/>
</dbReference>
<dbReference type="SUPFAM" id="SSF51735">
    <property type="entry name" value="NAD(P)-binding Rossmann-fold domains"/>
    <property type="match status" value="1"/>
</dbReference>
<dbReference type="PRINTS" id="PR00081">
    <property type="entry name" value="GDHRDH"/>
</dbReference>
<evidence type="ECO:0000313" key="4">
    <source>
        <dbReference type="EMBL" id="MCS5714171.1"/>
    </source>
</evidence>
<organism evidence="4 5">
    <name type="scientific">Herbiconiux gentiana</name>
    <dbReference type="NCBI Taxonomy" id="2970912"/>
    <lineage>
        <taxon>Bacteria</taxon>
        <taxon>Bacillati</taxon>
        <taxon>Actinomycetota</taxon>
        <taxon>Actinomycetes</taxon>
        <taxon>Micrococcales</taxon>
        <taxon>Microbacteriaceae</taxon>
        <taxon>Herbiconiux</taxon>
    </lineage>
</organism>
<dbReference type="InterPro" id="IPR036291">
    <property type="entry name" value="NAD(P)-bd_dom_sf"/>
</dbReference>
<dbReference type="InterPro" id="IPR002347">
    <property type="entry name" value="SDR_fam"/>
</dbReference>
<dbReference type="Proteomes" id="UP001165580">
    <property type="component" value="Unassembled WGS sequence"/>
</dbReference>
<feature type="domain" description="Ketoreductase" evidence="3">
    <location>
        <begin position="7"/>
        <end position="174"/>
    </location>
</feature>
<dbReference type="SMART" id="SM00822">
    <property type="entry name" value="PKS_KR"/>
    <property type="match status" value="1"/>
</dbReference>
<gene>
    <name evidence="4" type="ORF">NVV95_06350</name>
</gene>
<evidence type="ECO:0000259" key="3">
    <source>
        <dbReference type="SMART" id="SM00822"/>
    </source>
</evidence>
<dbReference type="EMBL" id="JANTEZ010000002">
    <property type="protein sequence ID" value="MCS5714171.1"/>
    <property type="molecule type" value="Genomic_DNA"/>
</dbReference>
<accession>A0ABT2GDI3</accession>
<dbReference type="CDD" id="cd05233">
    <property type="entry name" value="SDR_c"/>
    <property type="match status" value="1"/>
</dbReference>
<dbReference type="PANTHER" id="PTHR43477">
    <property type="entry name" value="DIHYDROANTICAPSIN 7-DEHYDROGENASE"/>
    <property type="match status" value="1"/>
</dbReference>
<dbReference type="InterPro" id="IPR051122">
    <property type="entry name" value="SDR_DHRS6-like"/>
</dbReference>
<keyword evidence="2" id="KW-0560">Oxidoreductase</keyword>
<sequence length="234" mass="23656">MTSLAGRRLLIVGGGSGIGREIATRAGAEGADVVIAGRHPEKIDLPARTRAIGLDLADENSIAAASSAIGPVDAIIALAADHANGPVASLDANRVRRALDAKVVGPILLAKHFAPSMPDDGVIVLFSGVASSRPGPDLVVMATGNRAAEGLADALAVELAPIRVVAISPGIIDSGAWDAMGDERRNEFFSSTAAANPARRVGSPEDIAAVVLMALTNPFLTGTTIHVDGGGRLA</sequence>
<name>A0ABT2GDI3_9MICO</name>
<dbReference type="InterPro" id="IPR057326">
    <property type="entry name" value="KR_dom"/>
</dbReference>
<dbReference type="Pfam" id="PF13561">
    <property type="entry name" value="adh_short_C2"/>
    <property type="match status" value="1"/>
</dbReference>
<evidence type="ECO:0000256" key="2">
    <source>
        <dbReference type="ARBA" id="ARBA00023002"/>
    </source>
</evidence>
<dbReference type="RefSeq" id="WP_259485699.1">
    <property type="nucleotide sequence ID" value="NZ_JANTEZ010000002.1"/>
</dbReference>
<keyword evidence="5" id="KW-1185">Reference proteome</keyword>
<dbReference type="Gene3D" id="3.40.50.720">
    <property type="entry name" value="NAD(P)-binding Rossmann-like Domain"/>
    <property type="match status" value="1"/>
</dbReference>
<evidence type="ECO:0000313" key="5">
    <source>
        <dbReference type="Proteomes" id="UP001165580"/>
    </source>
</evidence>